<reference evidence="1" key="3">
    <citation type="submission" date="2025-09" db="UniProtKB">
        <authorList>
            <consortium name="Ensembl"/>
        </authorList>
    </citation>
    <scope>IDENTIFICATION</scope>
</reference>
<dbReference type="OMA" id="IFIHELK"/>
<dbReference type="Proteomes" id="UP000694553">
    <property type="component" value="Unassembled WGS sequence"/>
</dbReference>
<proteinExistence type="predicted"/>
<dbReference type="Ensembl" id="ENSCMUT00000020017.2">
    <property type="protein sequence ID" value="ENSCMUP00000018641.1"/>
    <property type="gene ID" value="ENSCMUG00000011512.2"/>
</dbReference>
<keyword evidence="2" id="KW-1185">Reference proteome</keyword>
<evidence type="ECO:0000313" key="1">
    <source>
        <dbReference type="Ensembl" id="ENSCMUP00000018641.1"/>
    </source>
</evidence>
<evidence type="ECO:0000313" key="2">
    <source>
        <dbReference type="Proteomes" id="UP000694553"/>
    </source>
</evidence>
<sequence>MHPQVFLLLLSSGVSSYFLPLKEMPHLLNETKYSLIDEMLCLLEAENEPINEKFFRPLHIKKLSCAHNNTEIFIHELKKIPTWMCMRKVEKGMQRLEKICYILKKSSSNDKRCLEKAKTNFSQFKESLQEFLRWVNEKLDCSIVGRSELGLYLDGKCSCRDPTEAWARKEWPRQ</sequence>
<reference evidence="1" key="2">
    <citation type="submission" date="2025-08" db="UniProtKB">
        <authorList>
            <consortium name="Ensembl"/>
        </authorList>
    </citation>
    <scope>IDENTIFICATION</scope>
</reference>
<organism evidence="1 2">
    <name type="scientific">Corvus moneduloides</name>
    <name type="common">New Caledonian crow</name>
    <dbReference type="NCBI Taxonomy" id="1196302"/>
    <lineage>
        <taxon>Eukaryota</taxon>
        <taxon>Metazoa</taxon>
        <taxon>Chordata</taxon>
        <taxon>Craniata</taxon>
        <taxon>Vertebrata</taxon>
        <taxon>Euteleostomi</taxon>
        <taxon>Archelosauria</taxon>
        <taxon>Archosauria</taxon>
        <taxon>Dinosauria</taxon>
        <taxon>Saurischia</taxon>
        <taxon>Theropoda</taxon>
        <taxon>Coelurosauria</taxon>
        <taxon>Aves</taxon>
        <taxon>Neognathae</taxon>
        <taxon>Neoaves</taxon>
        <taxon>Telluraves</taxon>
        <taxon>Australaves</taxon>
        <taxon>Passeriformes</taxon>
        <taxon>Corvoidea</taxon>
        <taxon>Corvidae</taxon>
        <taxon>Corvus</taxon>
    </lineage>
</organism>
<accession>A0A8C3EI92</accession>
<dbReference type="AlphaFoldDB" id="A0A8C3EI92"/>
<protein>
    <submittedName>
        <fullName evidence="1">Uncharacterized protein</fullName>
    </submittedName>
</protein>
<name>A0A8C3EI92_CORMO</name>
<reference evidence="2" key="1">
    <citation type="submission" date="2019-10" db="EMBL/GenBank/DDBJ databases">
        <title>Corvus moneduloides (New Caledonian crow) genome, bCorMon1, primary haplotype.</title>
        <authorList>
            <person name="Rutz C."/>
            <person name="Fungtammasan C."/>
            <person name="Mountcastle J."/>
            <person name="Formenti G."/>
            <person name="Chow W."/>
            <person name="Howe K."/>
            <person name="Steele M.P."/>
            <person name="Fernandes J."/>
            <person name="Gilbert M.T.P."/>
            <person name="Fedrigo O."/>
            <person name="Jarvis E.D."/>
            <person name="Gemmell N."/>
        </authorList>
    </citation>
    <scope>NUCLEOTIDE SEQUENCE [LARGE SCALE GENOMIC DNA]</scope>
</reference>